<keyword evidence="2" id="KW-1185">Reference proteome</keyword>
<dbReference type="SUPFAM" id="SSF52540">
    <property type="entry name" value="P-loop containing nucleoside triphosphate hydrolases"/>
    <property type="match status" value="1"/>
</dbReference>
<dbReference type="OrthoDB" id="7540582at2"/>
<evidence type="ECO:0008006" key="3">
    <source>
        <dbReference type="Google" id="ProtNLM"/>
    </source>
</evidence>
<evidence type="ECO:0000313" key="2">
    <source>
        <dbReference type="Proteomes" id="UP000316030"/>
    </source>
</evidence>
<evidence type="ECO:0000313" key="1">
    <source>
        <dbReference type="EMBL" id="SMO42310.1"/>
    </source>
</evidence>
<sequence length="324" mass="37286">MSRNLTIILHVGPHKTGSTSLQKNLFRHKDTLAGQGIHFLGRDGPYKHLYSSFMTHPMKNYRNKLSGLSETHIRARDAQVREDLFAALDGLDGTAILSSEFLCKMTVDEFVRIRDALSRFGIVDCLYYYRELIPWIASNSQQMAKVGRFWQPSTYATSMQRLHRIPLRIAQVFGQDHSHFLKFETAVKQGMCNSLLREFDLPDFDALGLDETHENESLSDNAVRAMYLYNLQKPLGSGQRSPRRIQELCALPGDKYRIAGLRPHEIRDYGKKRAEVAQKLGFDLTPPENMPMSPSLDPENDRQIRPFLSLRERGKLFLKSLRRF</sequence>
<proteinExistence type="predicted"/>
<accession>A0A521B6L8</accession>
<dbReference type="RefSeq" id="WP_142491902.1">
    <property type="nucleotide sequence ID" value="NZ_FXTO01000002.1"/>
</dbReference>
<protein>
    <recommendedName>
        <fullName evidence="3">Sulfotransferase family protein</fullName>
    </recommendedName>
</protein>
<dbReference type="Proteomes" id="UP000316030">
    <property type="component" value="Unassembled WGS sequence"/>
</dbReference>
<name>A0A521B6L8_9RHOB</name>
<gene>
    <name evidence="1" type="ORF">SAMN06265173_102140</name>
</gene>
<dbReference type="Gene3D" id="3.40.50.300">
    <property type="entry name" value="P-loop containing nucleotide triphosphate hydrolases"/>
    <property type="match status" value="1"/>
</dbReference>
<reference evidence="1 2" key="1">
    <citation type="submission" date="2017-05" db="EMBL/GenBank/DDBJ databases">
        <authorList>
            <person name="Varghese N."/>
            <person name="Submissions S."/>
        </authorList>
    </citation>
    <scope>NUCLEOTIDE SEQUENCE [LARGE SCALE GENOMIC DNA]</scope>
    <source>
        <strain evidence="1 2">DSM 29506</strain>
    </source>
</reference>
<dbReference type="InterPro" id="IPR027417">
    <property type="entry name" value="P-loop_NTPase"/>
</dbReference>
<dbReference type="EMBL" id="FXTO01000002">
    <property type="protein sequence ID" value="SMO42310.1"/>
    <property type="molecule type" value="Genomic_DNA"/>
</dbReference>
<dbReference type="AlphaFoldDB" id="A0A521B6L8"/>
<organism evidence="1 2">
    <name type="scientific">Thalassovita litoralis</name>
    <dbReference type="NCBI Taxonomy" id="1010611"/>
    <lineage>
        <taxon>Bacteria</taxon>
        <taxon>Pseudomonadati</taxon>
        <taxon>Pseudomonadota</taxon>
        <taxon>Alphaproteobacteria</taxon>
        <taxon>Rhodobacterales</taxon>
        <taxon>Roseobacteraceae</taxon>
        <taxon>Thalassovita</taxon>
    </lineage>
</organism>